<dbReference type="EMBL" id="KZ303515">
    <property type="protein sequence ID" value="PIA14596.1"/>
    <property type="molecule type" value="Genomic_DNA"/>
</dbReference>
<keyword evidence="2" id="KW-1185">Reference proteome</keyword>
<dbReference type="Proteomes" id="UP000242474">
    <property type="component" value="Unassembled WGS sequence"/>
</dbReference>
<evidence type="ECO:0000313" key="2">
    <source>
        <dbReference type="Proteomes" id="UP000242474"/>
    </source>
</evidence>
<sequence>MIASTVNFLKEDKEPLVVEIEKGTTLEGLKLKLKTSTEFKNCLFLIKMLNDNNGDSIREFPDSTVVTSLGIDAMRLDVHSLVNHRFYYDMDEMYRYGYMYTIDTRIECLKRAIAYLDNKRQEAYGGLFKNLLDVAYEIDSRLGTLGNTDFDVRNTFA</sequence>
<evidence type="ECO:0000313" key="1">
    <source>
        <dbReference type="EMBL" id="PIA14596.1"/>
    </source>
</evidence>
<reference evidence="1 2" key="1">
    <citation type="journal article" date="2015" name="Genome Biol. Evol.">
        <title>Phylogenomic analyses indicate that early fungi evolved digesting cell walls of algal ancestors of land plants.</title>
        <authorList>
            <person name="Chang Y."/>
            <person name="Wang S."/>
            <person name="Sekimoto S."/>
            <person name="Aerts A.L."/>
            <person name="Choi C."/>
            <person name="Clum A."/>
            <person name="LaButti K.M."/>
            <person name="Lindquist E.A."/>
            <person name="Yee Ngan C."/>
            <person name="Ohm R.A."/>
            <person name="Salamov A.A."/>
            <person name="Grigoriev I.V."/>
            <person name="Spatafora J.W."/>
            <person name="Berbee M.L."/>
        </authorList>
    </citation>
    <scope>NUCLEOTIDE SEQUENCE [LARGE SCALE GENOMIC DNA]</scope>
    <source>
        <strain evidence="1 2">NRRL 1564</strain>
    </source>
</reference>
<gene>
    <name evidence="1" type="ORF">COEREDRAFT_88569</name>
</gene>
<proteinExistence type="predicted"/>
<dbReference type="AlphaFoldDB" id="A0A2G5B6E8"/>
<organism evidence="1 2">
    <name type="scientific">Coemansia reversa (strain ATCC 12441 / NRRL 1564)</name>
    <dbReference type="NCBI Taxonomy" id="763665"/>
    <lineage>
        <taxon>Eukaryota</taxon>
        <taxon>Fungi</taxon>
        <taxon>Fungi incertae sedis</taxon>
        <taxon>Zoopagomycota</taxon>
        <taxon>Kickxellomycotina</taxon>
        <taxon>Kickxellomycetes</taxon>
        <taxon>Kickxellales</taxon>
        <taxon>Kickxellaceae</taxon>
        <taxon>Coemansia</taxon>
    </lineage>
</organism>
<name>A0A2G5B6E8_COERN</name>
<accession>A0A2G5B6E8</accession>
<protein>
    <submittedName>
        <fullName evidence="1">Uncharacterized protein</fullName>
    </submittedName>
</protein>